<evidence type="ECO:0000259" key="1">
    <source>
        <dbReference type="Pfam" id="PF00535"/>
    </source>
</evidence>
<protein>
    <submittedName>
        <fullName evidence="2">Glycosyltransferase involved in cell wall biosynthesis</fullName>
    </submittedName>
</protein>
<dbReference type="SUPFAM" id="SSF53448">
    <property type="entry name" value="Nucleotide-diphospho-sugar transferases"/>
    <property type="match status" value="1"/>
</dbReference>
<dbReference type="CDD" id="cd00761">
    <property type="entry name" value="Glyco_tranf_GTA_type"/>
    <property type="match status" value="1"/>
</dbReference>
<dbReference type="InterPro" id="IPR029044">
    <property type="entry name" value="Nucleotide-diphossugar_trans"/>
</dbReference>
<proteinExistence type="predicted"/>
<dbReference type="AlphaFoldDB" id="A0AAE3HNG9"/>
<dbReference type="Proteomes" id="UP001204445">
    <property type="component" value="Unassembled WGS sequence"/>
</dbReference>
<evidence type="ECO:0000313" key="2">
    <source>
        <dbReference type="EMBL" id="MCS3904379.1"/>
    </source>
</evidence>
<dbReference type="Gene3D" id="3.90.550.10">
    <property type="entry name" value="Spore Coat Polysaccharide Biosynthesis Protein SpsA, Chain A"/>
    <property type="match status" value="1"/>
</dbReference>
<dbReference type="InterPro" id="IPR001173">
    <property type="entry name" value="Glyco_trans_2-like"/>
</dbReference>
<organism evidence="2 3">
    <name type="scientific">Methylohalomonas lacus</name>
    <dbReference type="NCBI Taxonomy" id="398773"/>
    <lineage>
        <taxon>Bacteria</taxon>
        <taxon>Pseudomonadati</taxon>
        <taxon>Pseudomonadota</taxon>
        <taxon>Gammaproteobacteria</taxon>
        <taxon>Methylohalomonadales</taxon>
        <taxon>Methylohalomonadaceae</taxon>
        <taxon>Methylohalomonas</taxon>
    </lineage>
</organism>
<sequence>MDQTTLTIYVFSYNRVQFLYNCLRSIEYCAPDFRIVIIDDNSTDAATINYLQTISTKYEVIYSSVIDNYEPKVGGLYNNMEMVFRLAYENNQKYVLFIQDDMQIVRSIDREDLQSIDHFFSENENSFQLNSCFMKLKDQKEDPYYLQLDESAESYICTDSRHTKPRWFLATGVFNVNRYHALYGALERTESENNYKCRERGLVMGIAKQPFMMWLPFPRSYRKRKRSLLHNLIEYIGGTGFYPIEYLNNKFPSKTDNRMPVAEAYLTAPNIGRCLHWSTEGGVPSLLARGGWRMYLGRLIRYIKQ</sequence>
<evidence type="ECO:0000313" key="3">
    <source>
        <dbReference type="Proteomes" id="UP001204445"/>
    </source>
</evidence>
<accession>A0AAE3HNG9</accession>
<feature type="domain" description="Glycosyltransferase 2-like" evidence="1">
    <location>
        <begin position="8"/>
        <end position="104"/>
    </location>
</feature>
<name>A0AAE3HNG9_9GAMM</name>
<reference evidence="2" key="1">
    <citation type="submission" date="2022-08" db="EMBL/GenBank/DDBJ databases">
        <title>Genomic Encyclopedia of Type Strains, Phase III (KMG-III): the genomes of soil and plant-associated and newly described type strains.</title>
        <authorList>
            <person name="Whitman W."/>
        </authorList>
    </citation>
    <scope>NUCLEOTIDE SEQUENCE</scope>
    <source>
        <strain evidence="2">HMT 1</strain>
    </source>
</reference>
<comment type="caution">
    <text evidence="2">The sequence shown here is derived from an EMBL/GenBank/DDBJ whole genome shotgun (WGS) entry which is preliminary data.</text>
</comment>
<dbReference type="RefSeq" id="WP_259057220.1">
    <property type="nucleotide sequence ID" value="NZ_JANUCT010000021.1"/>
</dbReference>
<dbReference type="EMBL" id="JANUCT010000021">
    <property type="protein sequence ID" value="MCS3904379.1"/>
    <property type="molecule type" value="Genomic_DNA"/>
</dbReference>
<gene>
    <name evidence="2" type="ORF">J2T55_002415</name>
</gene>
<dbReference type="Pfam" id="PF00535">
    <property type="entry name" value="Glycos_transf_2"/>
    <property type="match status" value="1"/>
</dbReference>
<keyword evidence="3" id="KW-1185">Reference proteome</keyword>